<evidence type="ECO:0000313" key="2">
    <source>
        <dbReference type="Proteomes" id="UP000789920"/>
    </source>
</evidence>
<keyword evidence="2" id="KW-1185">Reference proteome</keyword>
<dbReference type="Proteomes" id="UP000789920">
    <property type="component" value="Unassembled WGS sequence"/>
</dbReference>
<feature type="non-terminal residue" evidence="1">
    <location>
        <position position="1"/>
    </location>
</feature>
<protein>
    <submittedName>
        <fullName evidence="1">23583_t:CDS:1</fullName>
    </submittedName>
</protein>
<proteinExistence type="predicted"/>
<sequence>SLAIQEFNNLIKDFIVKYTPNCVTGQEPACKKVQKRKVLVESNNIQDHFNNLDDFNNLNNFDNSDEFNNYNSDYTQNYDNIKNIDLFLIQNFIVCSKK</sequence>
<accession>A0ACA9SN72</accession>
<feature type="non-terminal residue" evidence="1">
    <location>
        <position position="98"/>
    </location>
</feature>
<reference evidence="1" key="1">
    <citation type="submission" date="2021-06" db="EMBL/GenBank/DDBJ databases">
        <authorList>
            <person name="Kallberg Y."/>
            <person name="Tangrot J."/>
            <person name="Rosling A."/>
        </authorList>
    </citation>
    <scope>NUCLEOTIDE SEQUENCE</scope>
    <source>
        <strain evidence="1">MA461A</strain>
    </source>
</reference>
<gene>
    <name evidence="1" type="ORF">RPERSI_LOCUS32691</name>
</gene>
<dbReference type="EMBL" id="CAJVQC010137673">
    <property type="protein sequence ID" value="CAG8843279.1"/>
    <property type="molecule type" value="Genomic_DNA"/>
</dbReference>
<organism evidence="1 2">
    <name type="scientific">Racocetra persica</name>
    <dbReference type="NCBI Taxonomy" id="160502"/>
    <lineage>
        <taxon>Eukaryota</taxon>
        <taxon>Fungi</taxon>
        <taxon>Fungi incertae sedis</taxon>
        <taxon>Mucoromycota</taxon>
        <taxon>Glomeromycotina</taxon>
        <taxon>Glomeromycetes</taxon>
        <taxon>Diversisporales</taxon>
        <taxon>Gigasporaceae</taxon>
        <taxon>Racocetra</taxon>
    </lineage>
</organism>
<name>A0ACA9SN72_9GLOM</name>
<comment type="caution">
    <text evidence="1">The sequence shown here is derived from an EMBL/GenBank/DDBJ whole genome shotgun (WGS) entry which is preliminary data.</text>
</comment>
<evidence type="ECO:0000313" key="1">
    <source>
        <dbReference type="EMBL" id="CAG8843279.1"/>
    </source>
</evidence>